<feature type="domain" description="CxC2-like cysteine cluster KDZ transposase-associated" evidence="1">
    <location>
        <begin position="184"/>
        <end position="289"/>
    </location>
</feature>
<organism evidence="2 3">
    <name type="scientific">Suillus placidus</name>
    <dbReference type="NCBI Taxonomy" id="48579"/>
    <lineage>
        <taxon>Eukaryota</taxon>
        <taxon>Fungi</taxon>
        <taxon>Dikarya</taxon>
        <taxon>Basidiomycota</taxon>
        <taxon>Agaricomycotina</taxon>
        <taxon>Agaricomycetes</taxon>
        <taxon>Agaricomycetidae</taxon>
        <taxon>Boletales</taxon>
        <taxon>Suillineae</taxon>
        <taxon>Suillaceae</taxon>
        <taxon>Suillus</taxon>
    </lineage>
</organism>
<dbReference type="Proteomes" id="UP000714275">
    <property type="component" value="Unassembled WGS sequence"/>
</dbReference>
<name>A0A9P6ZT24_9AGAM</name>
<dbReference type="InterPro" id="IPR041457">
    <property type="entry name" value="CxC2_KDZ-assoc"/>
</dbReference>
<dbReference type="PANTHER" id="PTHR33096:SF1">
    <property type="entry name" value="CXC1-LIKE CYSTEINE CLUSTER ASSOCIATED WITH KDZ TRANSPOSASES DOMAIN-CONTAINING PROTEIN"/>
    <property type="match status" value="1"/>
</dbReference>
<dbReference type="AlphaFoldDB" id="A0A9P6ZT24"/>
<accession>A0A9P6ZT24</accession>
<comment type="caution">
    <text evidence="2">The sequence shown here is derived from an EMBL/GenBank/DDBJ whole genome shotgun (WGS) entry which is preliminary data.</text>
</comment>
<dbReference type="PANTHER" id="PTHR33096">
    <property type="entry name" value="CXC2 DOMAIN-CONTAINING PROTEIN"/>
    <property type="match status" value="1"/>
</dbReference>
<dbReference type="EMBL" id="JABBWD010000031">
    <property type="protein sequence ID" value="KAG1775722.1"/>
    <property type="molecule type" value="Genomic_DNA"/>
</dbReference>
<dbReference type="Pfam" id="PF18758">
    <property type="entry name" value="KDZ"/>
    <property type="match status" value="2"/>
</dbReference>
<reference evidence="2" key="1">
    <citation type="journal article" date="2020" name="New Phytol.">
        <title>Comparative genomics reveals dynamic genome evolution in host specialist ectomycorrhizal fungi.</title>
        <authorList>
            <person name="Lofgren L.A."/>
            <person name="Nguyen N.H."/>
            <person name="Vilgalys R."/>
            <person name="Ruytinx J."/>
            <person name="Liao H.L."/>
            <person name="Branco S."/>
            <person name="Kuo A."/>
            <person name="LaButti K."/>
            <person name="Lipzen A."/>
            <person name="Andreopoulos W."/>
            <person name="Pangilinan J."/>
            <person name="Riley R."/>
            <person name="Hundley H."/>
            <person name="Na H."/>
            <person name="Barry K."/>
            <person name="Grigoriev I.V."/>
            <person name="Stajich J.E."/>
            <person name="Kennedy P.G."/>
        </authorList>
    </citation>
    <scope>NUCLEOTIDE SEQUENCE</scope>
    <source>
        <strain evidence="2">DOB743</strain>
    </source>
</reference>
<dbReference type="OrthoDB" id="2804062at2759"/>
<keyword evidence="3" id="KW-1185">Reference proteome</keyword>
<dbReference type="Pfam" id="PF18803">
    <property type="entry name" value="CxC2"/>
    <property type="match status" value="1"/>
</dbReference>
<gene>
    <name evidence="2" type="ORF">EV702DRAFT_1180183</name>
</gene>
<dbReference type="InterPro" id="IPR040521">
    <property type="entry name" value="KDZ"/>
</dbReference>
<proteinExistence type="predicted"/>
<evidence type="ECO:0000313" key="2">
    <source>
        <dbReference type="EMBL" id="KAG1775722.1"/>
    </source>
</evidence>
<sequence>MVNKRKYYTYRADSSDDETPNLAHSCMVLLTADRRRQLIMPTSPTKLQPKGIQNDEQIAFFMNDWEPTLDIETGWSEDERREHNGQEIIDKPLVKRYTNSVNAPLQEWMGCDGCASYREEFLLEDLQLEGHRDENNHPIPSLFQCEKCFGCDVVCQECCLDHHKCLPLHVINKWNGQYFERTSLKDIGLRVQLGHSDMTCACPVHGHKEFLVLHVNGIHRMNVDFCACDQRVSHRQQLMQCDWFPSTVHQPQTVCTRRLLEHFLLLTWSSKVSAFEYYQALKRLTDNTGISVPKSRYSVFMRMVLEYRHISLLKRGGQGHVEHSFADVQPGELTLHCPACPQPGINLPRGWETVDPSLKFLYYLIIAMDANFHLKNRTRSSDLVDPGMHTGLTYFVPTKPYSAHVLKFASQKDVSTCSGFSALAHAESKFSNGLRATGVGLCLCACHEFMHPKGVGDLQKGEQMNKLPENMHIPVAVTTTLFMFGITSFHTSAHDDGCSIPHSLNLVPGVGQTDGEGVERNWEEMNWVANSTKEMGPGAQHDTMDDHFGHHNWRKFVGLGLSLQKKLINAVKERDCQQAAFQEFNLAVSTSYQNQWTVMAESWEADKTQPNPFTNKECGVSEADVRAQLAEQDKAAAMDGIFHHHGTSPSIFIAWGLSLEDSQRRLCFEITDGALSSYRQAELQQHWTSLLKQIHQFRSVQAIYMVDLENLLEQNDNGSLVEAKNTILLLPSSISAVIQMSTCHDDITCIKEKLRDAQFHNCLYKLRNALRARVHLIKHRNRETCGQRANTCAASVISRLDGKIKMIAEKYHTAHEYLIALQGRGLWEDELRPLNAHDVRGPKNPSDIIGPNGRKWTKKQLAAANRHLRQGFMQISWIWTLVGVLGDDNDAGLNDALCVEGVKACARALRWNEEVLLLKEEMQRTRTYLEWKARWWENHAKFAVNDSLSLEGIAAYAFWQAALQRRLSIYFYSSGLLR</sequence>
<evidence type="ECO:0000313" key="3">
    <source>
        <dbReference type="Proteomes" id="UP000714275"/>
    </source>
</evidence>
<evidence type="ECO:0000259" key="1">
    <source>
        <dbReference type="Pfam" id="PF18803"/>
    </source>
</evidence>
<protein>
    <recommendedName>
        <fullName evidence="1">CxC2-like cysteine cluster KDZ transposase-associated domain-containing protein</fullName>
    </recommendedName>
</protein>